<organism evidence="1 2">
    <name type="scientific">Rhodopirellula baltica SH28</name>
    <dbReference type="NCBI Taxonomy" id="993517"/>
    <lineage>
        <taxon>Bacteria</taxon>
        <taxon>Pseudomonadati</taxon>
        <taxon>Planctomycetota</taxon>
        <taxon>Planctomycetia</taxon>
        <taxon>Pirellulales</taxon>
        <taxon>Pirellulaceae</taxon>
        <taxon>Rhodopirellula</taxon>
    </lineage>
</organism>
<gene>
    <name evidence="1" type="ORF">RBSH_04596</name>
</gene>
<proteinExistence type="predicted"/>
<dbReference type="Proteomes" id="UP000007993">
    <property type="component" value="Unassembled WGS sequence"/>
</dbReference>
<comment type="caution">
    <text evidence="1">The sequence shown here is derived from an EMBL/GenBank/DDBJ whole genome shotgun (WGS) entry which is preliminary data.</text>
</comment>
<evidence type="ECO:0000313" key="1">
    <source>
        <dbReference type="EMBL" id="EKK00074.1"/>
    </source>
</evidence>
<protein>
    <submittedName>
        <fullName evidence="1">Uncharacterized protein</fullName>
    </submittedName>
</protein>
<reference evidence="1 2" key="1">
    <citation type="journal article" date="2013" name="Mar. Genomics">
        <title>Expression of sulfatases in Rhodopirellula baltica and the diversity of sulfatases in the genus Rhodopirellula.</title>
        <authorList>
            <person name="Wegner C.E."/>
            <person name="Richter-Heitmann T."/>
            <person name="Klindworth A."/>
            <person name="Klockow C."/>
            <person name="Richter M."/>
            <person name="Achstetter T."/>
            <person name="Glockner F.O."/>
            <person name="Harder J."/>
        </authorList>
    </citation>
    <scope>NUCLEOTIDE SEQUENCE [LARGE SCALE GENOMIC DNA]</scope>
    <source>
        <strain evidence="1 2">SH28</strain>
    </source>
</reference>
<accession>K5DB90</accession>
<name>K5DB90_RHOBT</name>
<sequence>MDGSLAPLEWKAIPFRHGMQVSEHVLSENGPTFFVSSHRSSIW</sequence>
<evidence type="ECO:0000313" key="2">
    <source>
        <dbReference type="Proteomes" id="UP000007993"/>
    </source>
</evidence>
<dbReference type="AlphaFoldDB" id="K5DB90"/>
<dbReference type="EMBL" id="AMCW01000134">
    <property type="protein sequence ID" value="EKK00074.1"/>
    <property type="molecule type" value="Genomic_DNA"/>
</dbReference>